<evidence type="ECO:0000313" key="7">
    <source>
        <dbReference type="EMBL" id="QIK41879.1"/>
    </source>
</evidence>
<feature type="transmembrane region" description="Helical" evidence="5">
    <location>
        <begin position="120"/>
        <end position="138"/>
    </location>
</feature>
<comment type="subcellular location">
    <subcellularLocation>
        <location evidence="1">Membrane</location>
        <topology evidence="1">Multi-pass membrane protein</topology>
    </subcellularLocation>
</comment>
<feature type="transmembrane region" description="Helical" evidence="5">
    <location>
        <begin position="6"/>
        <end position="23"/>
    </location>
</feature>
<feature type="transmembrane region" description="Helical" evidence="5">
    <location>
        <begin position="95"/>
        <end position="114"/>
    </location>
</feature>
<feature type="transmembrane region" description="Helical" evidence="5">
    <location>
        <begin position="159"/>
        <end position="181"/>
    </location>
</feature>
<proteinExistence type="predicted"/>
<evidence type="ECO:0000259" key="6">
    <source>
        <dbReference type="Pfam" id="PF07298"/>
    </source>
</evidence>
<dbReference type="AlphaFoldDB" id="A0A6G7VPB1"/>
<keyword evidence="4 5" id="KW-0472">Membrane</keyword>
<accession>A0A6G7VPB1</accession>
<dbReference type="RefSeq" id="WP_166193514.1">
    <property type="nucleotide sequence ID" value="NZ_CP049811.1"/>
</dbReference>
<name>A0A6G7VPB1_9RHOB</name>
<dbReference type="InterPro" id="IPR009915">
    <property type="entry name" value="NnrU_dom"/>
</dbReference>
<sequence length="183" mass="19954">MSFFILILGVALWWGGHLFKRIAPDARARMGKGGKGIVAAVLGVSILLMIFGYRGTEFIPVWFPPAWTVHLNNLMMLIAIFLLGAGSSKGRARTWFRHPMLIGFTIWTVAHLLVNGDLAAIVLFGGLGLWSLTSIFVINRATPEWHRPPAGAVGGDVRLVVITLVVFAVIAGIHSIFVWPFPG</sequence>
<feature type="domain" description="NnrU" evidence="6">
    <location>
        <begin position="5"/>
        <end position="177"/>
    </location>
</feature>
<evidence type="ECO:0000256" key="1">
    <source>
        <dbReference type="ARBA" id="ARBA00004141"/>
    </source>
</evidence>
<feature type="transmembrane region" description="Helical" evidence="5">
    <location>
        <begin position="35"/>
        <end position="53"/>
    </location>
</feature>
<keyword evidence="3 5" id="KW-1133">Transmembrane helix</keyword>
<feature type="transmembrane region" description="Helical" evidence="5">
    <location>
        <begin position="65"/>
        <end position="83"/>
    </location>
</feature>
<organism evidence="7 8">
    <name type="scientific">Pontivivens nitratireducens</name>
    <dbReference type="NCBI Taxonomy" id="2758038"/>
    <lineage>
        <taxon>Bacteria</taxon>
        <taxon>Pseudomonadati</taxon>
        <taxon>Pseudomonadota</taxon>
        <taxon>Alphaproteobacteria</taxon>
        <taxon>Rhodobacterales</taxon>
        <taxon>Paracoccaceae</taxon>
        <taxon>Pontivivens</taxon>
    </lineage>
</organism>
<evidence type="ECO:0000256" key="4">
    <source>
        <dbReference type="ARBA" id="ARBA00023136"/>
    </source>
</evidence>
<dbReference type="GO" id="GO:0016020">
    <property type="term" value="C:membrane"/>
    <property type="evidence" value="ECO:0007669"/>
    <property type="project" value="UniProtKB-SubCell"/>
</dbReference>
<gene>
    <name evidence="7" type="ORF">G8E03_14610</name>
</gene>
<dbReference type="EMBL" id="CP049811">
    <property type="protein sequence ID" value="QIK41879.1"/>
    <property type="molecule type" value="Genomic_DNA"/>
</dbReference>
<protein>
    <submittedName>
        <fullName evidence="7">NnrU family protein</fullName>
    </submittedName>
</protein>
<keyword evidence="8" id="KW-1185">Reference proteome</keyword>
<evidence type="ECO:0000256" key="5">
    <source>
        <dbReference type="SAM" id="Phobius"/>
    </source>
</evidence>
<dbReference type="Proteomes" id="UP000500791">
    <property type="component" value="Chromosome"/>
</dbReference>
<dbReference type="Pfam" id="PF07298">
    <property type="entry name" value="NnrU"/>
    <property type="match status" value="1"/>
</dbReference>
<keyword evidence="2 5" id="KW-0812">Transmembrane</keyword>
<reference evidence="7 8" key="1">
    <citation type="submission" date="2020-03" db="EMBL/GenBank/DDBJ databases">
        <title>Complete genome sequence of Monaibacterium sp. ALG8 with diverse plasmids.</title>
        <authorList>
            <person name="Sun C."/>
        </authorList>
    </citation>
    <scope>NUCLEOTIDE SEQUENCE [LARGE SCALE GENOMIC DNA]</scope>
    <source>
        <strain evidence="7 8">ALG8</strain>
    </source>
</reference>
<evidence type="ECO:0000313" key="8">
    <source>
        <dbReference type="Proteomes" id="UP000500791"/>
    </source>
</evidence>
<dbReference type="KEGG" id="mon:G8E03_14610"/>
<evidence type="ECO:0000256" key="2">
    <source>
        <dbReference type="ARBA" id="ARBA00022692"/>
    </source>
</evidence>
<evidence type="ECO:0000256" key="3">
    <source>
        <dbReference type="ARBA" id="ARBA00022989"/>
    </source>
</evidence>